<evidence type="ECO:0000313" key="8">
    <source>
        <dbReference type="Proteomes" id="UP001208570"/>
    </source>
</evidence>
<evidence type="ECO:0008006" key="9">
    <source>
        <dbReference type="Google" id="ProtNLM"/>
    </source>
</evidence>
<evidence type="ECO:0000256" key="4">
    <source>
        <dbReference type="ARBA" id="ARBA00022989"/>
    </source>
</evidence>
<organism evidence="7 8">
    <name type="scientific">Paralvinella palmiformis</name>
    <dbReference type="NCBI Taxonomy" id="53620"/>
    <lineage>
        <taxon>Eukaryota</taxon>
        <taxon>Metazoa</taxon>
        <taxon>Spiralia</taxon>
        <taxon>Lophotrochozoa</taxon>
        <taxon>Annelida</taxon>
        <taxon>Polychaeta</taxon>
        <taxon>Sedentaria</taxon>
        <taxon>Canalipalpata</taxon>
        <taxon>Terebellida</taxon>
        <taxon>Terebelliformia</taxon>
        <taxon>Alvinellidae</taxon>
        <taxon>Paralvinella</taxon>
    </lineage>
</organism>
<gene>
    <name evidence="7" type="ORF">LSH36_177g04086</name>
</gene>
<dbReference type="PANTHER" id="PTHR28599">
    <property type="entry name" value="SMALL INTEGRAL MEMBRANE PROTEIN 12"/>
    <property type="match status" value="1"/>
</dbReference>
<sequence>MLPFVLALLRTYAPYIVLPFAVVVGAVGYTVEHTIRGDKQTPFRNSIIEERNERFLKEGQNHDPTEVDSLKKRTFVPKTIFERKQ</sequence>
<dbReference type="PANTHER" id="PTHR28599:SF1">
    <property type="entry name" value="SMALL INTEGRAL MEMBRANE PROTEIN 12"/>
    <property type="match status" value="1"/>
</dbReference>
<keyword evidence="8" id="KW-1185">Reference proteome</keyword>
<proteinExistence type="inferred from homology"/>
<protein>
    <recommendedName>
        <fullName evidence="9">Small integral membrane protein 12</fullName>
    </recommendedName>
</protein>
<evidence type="ECO:0000313" key="7">
    <source>
        <dbReference type="EMBL" id="KAK2158107.1"/>
    </source>
</evidence>
<comment type="similarity">
    <text evidence="2">Belongs to the SMIM12 family.</text>
</comment>
<dbReference type="GO" id="GO:0016020">
    <property type="term" value="C:membrane"/>
    <property type="evidence" value="ECO:0007669"/>
    <property type="project" value="UniProtKB-SubCell"/>
</dbReference>
<comment type="caution">
    <text evidence="7">The sequence shown here is derived from an EMBL/GenBank/DDBJ whole genome shotgun (WGS) entry which is preliminary data.</text>
</comment>
<comment type="subcellular location">
    <subcellularLocation>
        <location evidence="1">Membrane</location>
        <topology evidence="1">Single-pass membrane protein</topology>
    </subcellularLocation>
</comment>
<dbReference type="EMBL" id="JAODUP010000177">
    <property type="protein sequence ID" value="KAK2158107.1"/>
    <property type="molecule type" value="Genomic_DNA"/>
</dbReference>
<evidence type="ECO:0000256" key="5">
    <source>
        <dbReference type="ARBA" id="ARBA00023136"/>
    </source>
</evidence>
<dbReference type="Proteomes" id="UP001208570">
    <property type="component" value="Unassembled WGS sequence"/>
</dbReference>
<evidence type="ECO:0000256" key="6">
    <source>
        <dbReference type="SAM" id="Phobius"/>
    </source>
</evidence>
<evidence type="ECO:0000256" key="3">
    <source>
        <dbReference type="ARBA" id="ARBA00022692"/>
    </source>
</evidence>
<evidence type="ECO:0000256" key="1">
    <source>
        <dbReference type="ARBA" id="ARBA00004167"/>
    </source>
</evidence>
<dbReference type="InterPro" id="IPR031933">
    <property type="entry name" value="UPF0767"/>
</dbReference>
<accession>A0AAD9N5S6</accession>
<dbReference type="Pfam" id="PF15990">
    <property type="entry name" value="UPF0767"/>
    <property type="match status" value="1"/>
</dbReference>
<name>A0AAD9N5S6_9ANNE</name>
<dbReference type="AlphaFoldDB" id="A0AAD9N5S6"/>
<feature type="transmembrane region" description="Helical" evidence="6">
    <location>
        <begin position="12"/>
        <end position="31"/>
    </location>
</feature>
<keyword evidence="3 6" id="KW-0812">Transmembrane</keyword>
<reference evidence="7" key="1">
    <citation type="journal article" date="2023" name="Mol. Biol. Evol.">
        <title>Third-Generation Sequencing Reveals the Adaptive Role of the Epigenome in Three Deep-Sea Polychaetes.</title>
        <authorList>
            <person name="Perez M."/>
            <person name="Aroh O."/>
            <person name="Sun Y."/>
            <person name="Lan Y."/>
            <person name="Juniper S.K."/>
            <person name="Young C.R."/>
            <person name="Angers B."/>
            <person name="Qian P.Y."/>
        </authorList>
    </citation>
    <scope>NUCLEOTIDE SEQUENCE</scope>
    <source>
        <strain evidence="7">P08H-3</strain>
    </source>
</reference>
<keyword evidence="5 6" id="KW-0472">Membrane</keyword>
<evidence type="ECO:0000256" key="2">
    <source>
        <dbReference type="ARBA" id="ARBA00007304"/>
    </source>
</evidence>
<keyword evidence="4 6" id="KW-1133">Transmembrane helix</keyword>